<accession>A0A385HZM1</accession>
<dbReference type="Pfam" id="PF10693">
    <property type="entry name" value="DUF2499"/>
    <property type="match status" value="1"/>
</dbReference>
<dbReference type="InterPro" id="IPR019634">
    <property type="entry name" value="Uncharacterised_Ycf49"/>
</dbReference>
<keyword evidence="1" id="KW-0812">Transmembrane</keyword>
<organism evidence="2">
    <name type="scientific">Paulinella micropora</name>
    <dbReference type="NCBI Taxonomy" id="1928728"/>
    <lineage>
        <taxon>Eukaryota</taxon>
        <taxon>Sar</taxon>
        <taxon>Rhizaria</taxon>
        <taxon>Cercozoa</taxon>
        <taxon>Imbricatea</taxon>
        <taxon>Silicofilosea</taxon>
        <taxon>Euglyphida</taxon>
        <taxon>Paulinellidae</taxon>
        <taxon>Paulinella</taxon>
    </lineage>
</organism>
<dbReference type="GeneID" id="38331035"/>
<name>A0A385HZM1_9EUKA</name>
<dbReference type="RefSeq" id="YP_009530428.1">
    <property type="nucleotide sequence ID" value="NC_039737.1"/>
</dbReference>
<dbReference type="EMBL" id="MG976688">
    <property type="protein sequence ID" value="AXY63117.1"/>
    <property type="molecule type" value="Genomic_DNA"/>
</dbReference>
<feature type="transmembrane region" description="Helical" evidence="1">
    <location>
        <begin position="67"/>
        <end position="87"/>
    </location>
</feature>
<proteinExistence type="predicted"/>
<gene>
    <name evidence="2" type="primary">ycf49</name>
    <name evidence="2" type="ORF">PMNZ_163</name>
</gene>
<dbReference type="PANTHER" id="PTHR33833:SF3">
    <property type="entry name" value="YCF49-LIKE PROTEIN"/>
    <property type="match status" value="1"/>
</dbReference>
<evidence type="ECO:0000256" key="1">
    <source>
        <dbReference type="SAM" id="Phobius"/>
    </source>
</evidence>
<dbReference type="AlphaFoldDB" id="A0A385HZM1"/>
<feature type="transmembrane region" description="Helical" evidence="1">
    <location>
        <begin position="93"/>
        <end position="119"/>
    </location>
</feature>
<keyword evidence="2" id="KW-0934">Plastid</keyword>
<evidence type="ECO:0000313" key="2">
    <source>
        <dbReference type="EMBL" id="AXY63117.1"/>
    </source>
</evidence>
<dbReference type="PANTHER" id="PTHR33833">
    <property type="entry name" value="NUCLEOLAR-LIKE PROTEIN-RELATED"/>
    <property type="match status" value="1"/>
</dbReference>
<keyword evidence="1" id="KW-1133">Transmembrane helix</keyword>
<reference evidence="2" key="1">
    <citation type="submission" date="2018-02" db="EMBL/GenBank/DDBJ databases">
        <title>Genome reduction pattern in chromatophore genome of Paulinella.</title>
        <authorList>
            <person name="Lhee D."/>
            <person name="Yoon H.S."/>
        </authorList>
    </citation>
    <scope>NUCLEOTIDE SEQUENCE</scope>
    <source>
        <strain evidence="2">NZ27</strain>
    </source>
</reference>
<sequence length="124" mass="14170">MKIIGDRCFTCSLHIRRISQQIEQDQMHTLSILTWWIHLSSVIEWTLSVFIIARLSKIQDAPEWQYLALSMLPALASAMSACTWHLFDNPLALQGLVVFQAGATLIGNSLMSFAARYIWETRKC</sequence>
<evidence type="ECO:0008006" key="3">
    <source>
        <dbReference type="Google" id="ProtNLM"/>
    </source>
</evidence>
<feature type="transmembrane region" description="Helical" evidence="1">
    <location>
        <begin position="35"/>
        <end position="55"/>
    </location>
</feature>
<protein>
    <recommendedName>
        <fullName evidence="3">Ycf49-like protein</fullName>
    </recommendedName>
</protein>
<geneLocation type="plastid" evidence="2"/>
<keyword evidence="1" id="KW-0472">Membrane</keyword>